<dbReference type="InterPro" id="IPR000253">
    <property type="entry name" value="FHA_dom"/>
</dbReference>
<feature type="region of interest" description="Disordered" evidence="1">
    <location>
        <begin position="569"/>
        <end position="589"/>
    </location>
</feature>
<dbReference type="NCBIfam" id="TIGR03354">
    <property type="entry name" value="VI_FHA"/>
    <property type="match status" value="1"/>
</dbReference>
<feature type="region of interest" description="Disordered" evidence="1">
    <location>
        <begin position="196"/>
        <end position="219"/>
    </location>
</feature>
<evidence type="ECO:0000259" key="2">
    <source>
        <dbReference type="PROSITE" id="PS50006"/>
    </source>
</evidence>
<feature type="region of interest" description="Disordered" evidence="1">
    <location>
        <begin position="1"/>
        <end position="33"/>
    </location>
</feature>
<keyword evidence="4" id="KW-1185">Reference proteome</keyword>
<feature type="region of interest" description="Disordered" evidence="1">
    <location>
        <begin position="473"/>
        <end position="502"/>
    </location>
</feature>
<dbReference type="InterPro" id="IPR008984">
    <property type="entry name" value="SMAD_FHA_dom_sf"/>
</dbReference>
<dbReference type="InterPro" id="IPR046883">
    <property type="entry name" value="T6SS_FHA_C"/>
</dbReference>
<dbReference type="InterPro" id="IPR017735">
    <property type="entry name" value="T6SS_FHA"/>
</dbReference>
<evidence type="ECO:0000313" key="4">
    <source>
        <dbReference type="Proteomes" id="UP000269265"/>
    </source>
</evidence>
<dbReference type="Proteomes" id="UP000269265">
    <property type="component" value="Unassembled WGS sequence"/>
</dbReference>
<dbReference type="Pfam" id="PF00498">
    <property type="entry name" value="FHA"/>
    <property type="match status" value="1"/>
</dbReference>
<feature type="compositionally biased region" description="Gly residues" evidence="1">
    <location>
        <begin position="200"/>
        <end position="211"/>
    </location>
</feature>
<dbReference type="Pfam" id="PF20232">
    <property type="entry name" value="T6SS_FHA_C"/>
    <property type="match status" value="1"/>
</dbReference>
<dbReference type="SUPFAM" id="SSF49879">
    <property type="entry name" value="SMAD/FHA domain"/>
    <property type="match status" value="1"/>
</dbReference>
<dbReference type="PROSITE" id="PS50006">
    <property type="entry name" value="FHA_DOMAIN"/>
    <property type="match status" value="1"/>
</dbReference>
<organism evidence="3 4">
    <name type="scientific">Aquabacterium soli</name>
    <dbReference type="NCBI Taxonomy" id="2493092"/>
    <lineage>
        <taxon>Bacteria</taxon>
        <taxon>Pseudomonadati</taxon>
        <taxon>Pseudomonadota</taxon>
        <taxon>Betaproteobacteria</taxon>
        <taxon>Burkholderiales</taxon>
        <taxon>Aquabacterium</taxon>
    </lineage>
</organism>
<feature type="region of interest" description="Disordered" evidence="1">
    <location>
        <begin position="266"/>
        <end position="310"/>
    </location>
</feature>
<feature type="domain" description="FHA" evidence="2">
    <location>
        <begin position="85"/>
        <end position="135"/>
    </location>
</feature>
<comment type="caution">
    <text evidence="3">The sequence shown here is derived from an EMBL/GenBank/DDBJ whole genome shotgun (WGS) entry which is preliminary data.</text>
</comment>
<dbReference type="SMART" id="SM00240">
    <property type="entry name" value="FHA"/>
    <property type="match status" value="1"/>
</dbReference>
<sequence>MPGARRWTGLAHRARPQGSGGRVGGMALAPGPGRRQALHTALSKAHAPAPTESPRNRIVIKLTVQTYNGTPLPQALSAQFDELGGNIGRADTNQLVLPDPERSISRVHAQVVFRNGGYALVDRGSNAVLINGRSLGNGVEAPLAAGDQLQIGGYAIRVDVLAGGAAAGAHAGGGAGDPFGDLGGMAFAAPAPSAPRPAAAGGGFGGGGAGGARPPAGGVGAASTDPLAAFGFAGSPAPAGDPFGFGAPAAAPSAGGFGGGGGGGGFGGGFGAPSPAPAPAAPAAGGIPDDWDPFAPDPVAAPKPQDLARSLGQSNSLGLELGGGANAPLIPGMGDLGGGKANTSSSIDAMFGLGGGSGGGDPLANSVLAQASAQPNMANHLDPMKSLNSVNVASATAAPDNVSALNQPFMEPPLKVNAPKAPAAPVAGPVAPPAAGGAGSAVMSWDDGAQEGRTVIRSKAKLGDFDSFGTTAAAKPPVSAPVAPAMPPAHAPAPASPAGRANASDALLDPLALLGGGSTGGSGGGVLDPLDFSDLGIGSPASSPITPPPAQRTAVPVAAPVAAPVTPPAVRAAAPSPVPQPSPAAEAAGTPTDQAALIAALREGLGMSALPIQSLTPEFMKLLGQLVHESTKGTVELLVARAALKREIRAEVTMIVAKENNPLKFSPSVEVALNHLLSPPARGFMPPAPAMRDAYDDLRAHQFAFVAGMRAALEGVLKRFDPGVLEGKLTQKSVLASVLPGARKAKMWDVFTELYSQISAEASDDFHELFGKEFLRAYEAHIDELQRDA</sequence>
<dbReference type="CDD" id="cd00060">
    <property type="entry name" value="FHA"/>
    <property type="match status" value="1"/>
</dbReference>
<gene>
    <name evidence="3" type="primary">tagH</name>
    <name evidence="3" type="ORF">EIP75_00660</name>
</gene>
<proteinExistence type="predicted"/>
<accession>A0A3R8SAM4</accession>
<evidence type="ECO:0000313" key="3">
    <source>
        <dbReference type="EMBL" id="RRS06147.1"/>
    </source>
</evidence>
<name>A0A3R8SAM4_9BURK</name>
<feature type="compositionally biased region" description="Low complexity" evidence="1">
    <location>
        <begin position="473"/>
        <end position="483"/>
    </location>
</feature>
<dbReference type="Gene3D" id="2.60.200.20">
    <property type="match status" value="1"/>
</dbReference>
<dbReference type="EMBL" id="RSED01000001">
    <property type="protein sequence ID" value="RRS06147.1"/>
    <property type="molecule type" value="Genomic_DNA"/>
</dbReference>
<dbReference type="AlphaFoldDB" id="A0A3R8SAM4"/>
<feature type="compositionally biased region" description="Pro residues" evidence="1">
    <location>
        <begin position="484"/>
        <end position="495"/>
    </location>
</feature>
<protein>
    <submittedName>
        <fullName evidence="3">Type VI secretion system-associated FHA domain protein TagH</fullName>
    </submittedName>
</protein>
<evidence type="ECO:0000256" key="1">
    <source>
        <dbReference type="SAM" id="MobiDB-lite"/>
    </source>
</evidence>
<reference evidence="3 4" key="1">
    <citation type="submission" date="2018-12" db="EMBL/GenBank/DDBJ databases">
        <title>The whole draft genome of Aquabacterium sp. SJQ9.</title>
        <authorList>
            <person name="Sun L."/>
            <person name="Gao X."/>
            <person name="Chen W."/>
            <person name="Huang K."/>
        </authorList>
    </citation>
    <scope>NUCLEOTIDE SEQUENCE [LARGE SCALE GENOMIC DNA]</scope>
    <source>
        <strain evidence="3 4">SJQ9</strain>
    </source>
</reference>